<sequence length="301" mass="34668">MGAYNERFQYIADESHFERHGSAVAWLGNNLRPCGLVSDRLQTQYLRRSPIDGNLYADDVLSVSGIQVLSLRDAVALGFNTSEYQAGLRMQMLQSYLVQDEDELVAECRPPSGFAEADRREQGLDSLEDWLSQSEEQQVPYPDEIALSGFRAIGWASVDGRLLKSTPFDRFQNKWLVRNMVTGQLHHNPRTLAQSGLESLSIADALKLGFSTVEYRTALRVRLFERRYLKSETDLLESIHPPVDVEDAFQYWGRIPFEEEDRRLTRDLYGPSGFDFRYKEEAARLWLDRYRTIDTGPFMHP</sequence>
<protein>
    <submittedName>
        <fullName evidence="1">Uncharacterized protein</fullName>
    </submittedName>
</protein>
<reference evidence="1 2" key="1">
    <citation type="submission" date="2020-08" db="EMBL/GenBank/DDBJ databases">
        <title>Genomic Encyclopedia of Type Strains, Phase IV (KMG-V): Genome sequencing to study the core and pangenomes of soil and plant-associated prokaryotes.</title>
        <authorList>
            <person name="Whitman W."/>
        </authorList>
    </citation>
    <scope>NUCLEOTIDE SEQUENCE [LARGE SCALE GENOMIC DNA]</scope>
    <source>
        <strain evidence="1 2">SEMIA 4074</strain>
    </source>
</reference>
<proteinExistence type="predicted"/>
<name>A0A7W6MCQ1_9HYPH</name>
<evidence type="ECO:0000313" key="2">
    <source>
        <dbReference type="Proteomes" id="UP000524492"/>
    </source>
</evidence>
<gene>
    <name evidence="1" type="ORF">GGD53_000128</name>
</gene>
<dbReference type="RefSeq" id="WP_184452697.1">
    <property type="nucleotide sequence ID" value="NZ_JACIFV010000001.1"/>
</dbReference>
<evidence type="ECO:0000313" key="1">
    <source>
        <dbReference type="EMBL" id="MBB4190012.1"/>
    </source>
</evidence>
<dbReference type="AlphaFoldDB" id="A0A7W6MCQ1"/>
<organism evidence="1 2">
    <name type="scientific">Rhizobium aethiopicum</name>
    <dbReference type="NCBI Taxonomy" id="1138170"/>
    <lineage>
        <taxon>Bacteria</taxon>
        <taxon>Pseudomonadati</taxon>
        <taxon>Pseudomonadota</taxon>
        <taxon>Alphaproteobacteria</taxon>
        <taxon>Hyphomicrobiales</taxon>
        <taxon>Rhizobiaceae</taxon>
        <taxon>Rhizobium/Agrobacterium group</taxon>
        <taxon>Rhizobium</taxon>
    </lineage>
</organism>
<comment type="caution">
    <text evidence="1">The sequence shown here is derived from an EMBL/GenBank/DDBJ whole genome shotgun (WGS) entry which is preliminary data.</text>
</comment>
<accession>A0A7W6MCQ1</accession>
<dbReference type="EMBL" id="JACIFV010000001">
    <property type="protein sequence ID" value="MBB4190012.1"/>
    <property type="molecule type" value="Genomic_DNA"/>
</dbReference>
<dbReference type="Proteomes" id="UP000524492">
    <property type="component" value="Unassembled WGS sequence"/>
</dbReference>
<keyword evidence="2" id="KW-1185">Reference proteome</keyword>